<dbReference type="Proteomes" id="UP000001968">
    <property type="component" value="Chromosome"/>
</dbReference>
<dbReference type="eggNOG" id="COG0457">
    <property type="taxonomic scope" value="Bacteria"/>
</dbReference>
<evidence type="ECO:0000256" key="1">
    <source>
        <dbReference type="SAM" id="Phobius"/>
    </source>
</evidence>
<dbReference type="Gene3D" id="3.20.20.80">
    <property type="entry name" value="Glycosidases"/>
    <property type="match status" value="1"/>
</dbReference>
<evidence type="ECO:0000313" key="3">
    <source>
        <dbReference type="Proteomes" id="UP000001968"/>
    </source>
</evidence>
<keyword evidence="1" id="KW-0812">Transmembrane</keyword>
<dbReference type="AlphaFoldDB" id="Q0AXX4"/>
<organism evidence="2 3">
    <name type="scientific">Syntrophomonas wolfei subsp. wolfei (strain DSM 2245B / Goettingen)</name>
    <dbReference type="NCBI Taxonomy" id="335541"/>
    <lineage>
        <taxon>Bacteria</taxon>
        <taxon>Bacillati</taxon>
        <taxon>Bacillota</taxon>
        <taxon>Clostridia</taxon>
        <taxon>Eubacteriales</taxon>
        <taxon>Syntrophomonadaceae</taxon>
        <taxon>Syntrophomonas</taxon>
    </lineage>
</organism>
<proteinExistence type="predicted"/>
<sequence>MQKKWSIILLNFSIFALILALLFLLSGPVLYWLHKSPTLLNTRIIDQIKLAINKTQATRIYAKTNQTTLQVLENGKWQPFFVKGVNIGTALPGKWFTEFPNDEKIYLNCLEKIGQMNANCIRIYTLLPPEFYNALKAYNDSHPNTPLWLLQEIWPEENPAGEDYLEKDYVEAYFQEIEYGVDAIHGQAYIAPRKGRAYGIYTSDISKYLLAYLVGRELEPDEVITTNHKNSGFTYKGEYFSTTAAASPSEAWLAMNCDYLAKYEEEHYASLHPVAIVSWPTLDVKEHNSEWNKLGKKSLEYNDKVSIDINNINCEPKMKAGFFGAYHIYPNYPDFMNNENKYNDYQDEQGRLRYGGYLQEFMEGHNKYPALVAEFGLATGMGTAHLSPDGLNHGGLTEEQQGKGIVRMMQAIKREGYAGAVIFEWRDEWAKKTWTTEPFMIPYERHVLWHNAIDPEQNYGLLAIEPQSNNAPPVTKRGNGQIKSIILNYDARFLYLKLDLFKKPDFSKQKLLIALDTYDREKGEFRFDPAINISAPSGMEFLLDFSGPQSARMLVHPGYNASQNRFSSYASSQGLFEEIRPLINQARVDKNGNPIAALYENASQLNYGTFDSNSYNHWYFADSTLYIRLPWGRLNFSDPSSLMVLNDSNPAEEAGRDILGTQKTDGIIISALYYDFDNQQVIDLLSSDLYKWEQWELPAYSERLKESYFIIQEYFKNI</sequence>
<accession>Q0AXX4</accession>
<dbReference type="STRING" id="335541.Swol_1120"/>
<keyword evidence="1" id="KW-1133">Transmembrane helix</keyword>
<dbReference type="EMBL" id="CP000448">
    <property type="protein sequence ID" value="ABI68430.1"/>
    <property type="molecule type" value="Genomic_DNA"/>
</dbReference>
<keyword evidence="3" id="KW-1185">Reference proteome</keyword>
<dbReference type="KEGG" id="swo:Swol_1120"/>
<name>Q0AXX4_SYNWW</name>
<dbReference type="OrthoDB" id="916275at2"/>
<keyword evidence="1" id="KW-0472">Membrane</keyword>
<feature type="transmembrane region" description="Helical" evidence="1">
    <location>
        <begin position="7"/>
        <end position="33"/>
    </location>
</feature>
<dbReference type="RefSeq" id="WP_011640534.1">
    <property type="nucleotide sequence ID" value="NC_008346.1"/>
</dbReference>
<dbReference type="HOGENOM" id="CLU_022070_0_0_9"/>
<dbReference type="SUPFAM" id="SSF51445">
    <property type="entry name" value="(Trans)glycosidases"/>
    <property type="match status" value="1"/>
</dbReference>
<reference evidence="3" key="1">
    <citation type="journal article" date="2010" name="Environ. Microbiol.">
        <title>The genome of Syntrophomonas wolfei: new insights into syntrophic metabolism and biohydrogen production.</title>
        <authorList>
            <person name="Sieber J.R."/>
            <person name="Sims D.R."/>
            <person name="Han C."/>
            <person name="Kim E."/>
            <person name="Lykidis A."/>
            <person name="Lapidus A.L."/>
            <person name="McDonnald E."/>
            <person name="Rohlin L."/>
            <person name="Culley D.E."/>
            <person name="Gunsalus R."/>
            <person name="McInerney M.J."/>
        </authorList>
    </citation>
    <scope>NUCLEOTIDE SEQUENCE [LARGE SCALE GENOMIC DNA]</scope>
    <source>
        <strain evidence="3">DSM 2245B / Goettingen</strain>
    </source>
</reference>
<evidence type="ECO:0000313" key="2">
    <source>
        <dbReference type="EMBL" id="ABI68430.1"/>
    </source>
</evidence>
<dbReference type="InterPro" id="IPR017853">
    <property type="entry name" value="GH"/>
</dbReference>
<protein>
    <submittedName>
        <fullName evidence="2">Uncharacterized protein</fullName>
    </submittedName>
</protein>
<gene>
    <name evidence="2" type="ordered locus">Swol_1120</name>
</gene>